<dbReference type="EMBL" id="JABRWJ010000011">
    <property type="protein sequence ID" value="NRF71255.1"/>
    <property type="molecule type" value="Genomic_DNA"/>
</dbReference>
<evidence type="ECO:0000313" key="1">
    <source>
        <dbReference type="EMBL" id="NRF71255.1"/>
    </source>
</evidence>
<organism evidence="1 2">
    <name type="scientific">Pseudaquabacterium terrae</name>
    <dbReference type="NCBI Taxonomy" id="2732868"/>
    <lineage>
        <taxon>Bacteria</taxon>
        <taxon>Pseudomonadati</taxon>
        <taxon>Pseudomonadota</taxon>
        <taxon>Betaproteobacteria</taxon>
        <taxon>Burkholderiales</taxon>
        <taxon>Sphaerotilaceae</taxon>
        <taxon>Pseudaquabacterium</taxon>
    </lineage>
</organism>
<dbReference type="Proteomes" id="UP000737171">
    <property type="component" value="Unassembled WGS sequence"/>
</dbReference>
<evidence type="ECO:0000313" key="2">
    <source>
        <dbReference type="Proteomes" id="UP000737171"/>
    </source>
</evidence>
<gene>
    <name evidence="1" type="ORF">HLB44_30115</name>
</gene>
<keyword evidence="2" id="KW-1185">Reference proteome</keyword>
<proteinExistence type="predicted"/>
<accession>A0ABX2ERE0</accession>
<comment type="caution">
    <text evidence="1">The sequence shown here is derived from an EMBL/GenBank/DDBJ whole genome shotgun (WGS) entry which is preliminary data.</text>
</comment>
<dbReference type="RefSeq" id="WP_173132084.1">
    <property type="nucleotide sequence ID" value="NZ_JABRWJ010000011.1"/>
</dbReference>
<sequence>MTIETIEQWFQRLASASLGQPAAMQGLPSWREAAATLLVVREFMHHRGYTSIVFVEPR</sequence>
<name>A0ABX2ERE0_9BURK</name>
<protein>
    <submittedName>
        <fullName evidence="1">Uncharacterized protein</fullName>
    </submittedName>
</protein>
<reference evidence="1 2" key="1">
    <citation type="submission" date="2020-05" db="EMBL/GenBank/DDBJ databases">
        <title>Aquincola sp. isolate from soil.</title>
        <authorList>
            <person name="Han J."/>
            <person name="Kim D.-U."/>
        </authorList>
    </citation>
    <scope>NUCLEOTIDE SEQUENCE [LARGE SCALE GENOMIC DNA]</scope>
    <source>
        <strain evidence="1 2">S2</strain>
    </source>
</reference>